<dbReference type="SMART" id="SM00192">
    <property type="entry name" value="LDLa"/>
    <property type="match status" value="2"/>
</dbReference>
<keyword evidence="3" id="KW-0245">EGF-like domain</keyword>
<dbReference type="SUPFAM" id="SSF50494">
    <property type="entry name" value="Trypsin-like serine proteases"/>
    <property type="match status" value="1"/>
</dbReference>
<dbReference type="SUPFAM" id="SSF49854">
    <property type="entry name" value="Spermadhesin, CUB domain"/>
    <property type="match status" value="2"/>
</dbReference>
<dbReference type="InterPro" id="IPR000859">
    <property type="entry name" value="CUB_dom"/>
</dbReference>
<dbReference type="SUPFAM" id="SSF57424">
    <property type="entry name" value="LDL receptor-like module"/>
    <property type="match status" value="2"/>
</dbReference>
<dbReference type="PANTHER" id="PTHR24252:SF7">
    <property type="entry name" value="HYALIN"/>
    <property type="match status" value="1"/>
</dbReference>
<dbReference type="PROSITE" id="PS00022">
    <property type="entry name" value="EGF_1"/>
    <property type="match status" value="1"/>
</dbReference>
<comment type="subcellular location">
    <subcellularLocation>
        <location evidence="1">Cell membrane</location>
        <topology evidence="1">Single-pass membrane protein</topology>
    </subcellularLocation>
</comment>
<feature type="domain" description="Peptidase S1" evidence="10">
    <location>
        <begin position="1124"/>
        <end position="1357"/>
    </location>
</feature>
<dbReference type="InterPro" id="IPR003599">
    <property type="entry name" value="Ig_sub"/>
</dbReference>
<feature type="domain" description="EGF-like" evidence="8">
    <location>
        <begin position="907"/>
        <end position="944"/>
    </location>
</feature>
<evidence type="ECO:0000313" key="13">
    <source>
        <dbReference type="RefSeq" id="XP_002737675.2"/>
    </source>
</evidence>
<feature type="region of interest" description="Disordered" evidence="5">
    <location>
        <begin position="90"/>
        <end position="143"/>
    </location>
</feature>
<feature type="compositionally biased region" description="Polar residues" evidence="5">
    <location>
        <begin position="245"/>
        <end position="254"/>
    </location>
</feature>
<evidence type="ECO:0000259" key="9">
    <source>
        <dbReference type="PROSITE" id="PS50038"/>
    </source>
</evidence>
<dbReference type="SUPFAM" id="SSF63501">
    <property type="entry name" value="Frizzled cysteine-rich domain"/>
    <property type="match status" value="2"/>
</dbReference>
<name>A0ABM0GUK6_SACKO</name>
<evidence type="ECO:0000313" key="12">
    <source>
        <dbReference type="Proteomes" id="UP000694865"/>
    </source>
</evidence>
<dbReference type="InterPro" id="IPR036179">
    <property type="entry name" value="Ig-like_dom_sf"/>
</dbReference>
<dbReference type="SMART" id="SM00020">
    <property type="entry name" value="Tryp_SPc"/>
    <property type="match status" value="1"/>
</dbReference>
<reference evidence="13" key="1">
    <citation type="submission" date="2025-08" db="UniProtKB">
        <authorList>
            <consortium name="RefSeq"/>
        </authorList>
    </citation>
    <scope>IDENTIFICATION</scope>
    <source>
        <tissue evidence="13">Testes</tissue>
    </source>
</reference>
<dbReference type="PROSITE" id="PS50240">
    <property type="entry name" value="TRYPSIN_DOM"/>
    <property type="match status" value="1"/>
</dbReference>
<dbReference type="SMART" id="SM00181">
    <property type="entry name" value="EGF"/>
    <property type="match status" value="2"/>
</dbReference>
<evidence type="ECO:0000259" key="11">
    <source>
        <dbReference type="PROSITE" id="PS50835"/>
    </source>
</evidence>
<protein>
    <submittedName>
        <fullName evidence="13">Uncharacterized protein LOC100372484</fullName>
    </submittedName>
</protein>
<dbReference type="InterPro" id="IPR020067">
    <property type="entry name" value="Frizzled_dom"/>
</dbReference>
<dbReference type="InterPro" id="IPR001254">
    <property type="entry name" value="Trypsin_dom"/>
</dbReference>
<dbReference type="Gene3D" id="1.10.2000.10">
    <property type="entry name" value="Frizzled cysteine-rich domain"/>
    <property type="match status" value="2"/>
</dbReference>
<dbReference type="SUPFAM" id="SSF47353">
    <property type="entry name" value="Retrovirus capsid dimerization domain-like"/>
    <property type="match status" value="1"/>
</dbReference>
<sequence length="1360" mass="150762">MNKKGYRKEFRTSREEGGASISQFAARLSSYFDRLVELSEVGRSFDGTKDLVMRDQLTSTFGNELSIFIGERSPKSGKEMPELADKFRDAHGQTGGINQKSSSFSKAVRKGSSMETPSFDTVSQGSDLSTGSGQSATSTDPIYQYGTPDGKIETRRFSHPAFSRGKQYALKRNRSIRTRAKVWGLGLVVTLVTLGIASGVTFYIINMQNKSTPTSSVGVTNDEGDKEEVHRLRTSTPGLQALSSQRLSSTTKVETTTASIQKTTTTNVVHSTELPETNHPTPSARSFPLPATDVSLGASPSSFRSTSPVSQTSPDISMSSTIARQLPIDTTQDSAPITTVSGNDKDNEEREDRPKSGPQVDPFRQNITASEGDTVDLECVISGVTDSHFLSWVRFWGLWDRDPDVISFNDQLVVDGSDPNIPNSPPRYFLTRTSTRYSIRIQPVDLTDEGKWECSIIGTDQKEAVWLSMHSPGYTEYSTLTSTHCPEFQCYYSNECFPWSYVCDYYTDCNDGTDESNCYSTSYPGTCPSGYQFCNNYYECVPNTAICNNTAECSDKSDEFDCGCGGSIYITQGLTYAVTSPGYPGNYGNDDYCVWNISSGIGANIITQFDYFNTETSFDYISIGHGTNPSDLSTRVIYQSGPTAPDNWRSPTNDVWVKWESDGSVTRNGWLLSLIAQEACYETVTLDINDVHSITSPDYPSSYSDLLYCVWIVQADETRSINVHFIDFNIRSNRDYFSGGVGDDPEDSSTQAFVYSGNTLPQDWYSESTKIWLRFTTDGAYSRLNEGFHVELQDDFYCENIGIPQCENHLPYGGSTFYSHLGLSREQAMDRMDKMADIEGCHEHIELFMCSLLSPQCGINGTYRQPCKAFCDDVELMCALSYEEYGYGWPVNCTYMPTSDERPDCVRISPCLNNPCLHGGTCLPVDELNSTCICSGGYTGELCEIVVTNWANLVFGYEVIISAPFDLKGMSLYSEFRLSSTMIWFFDCECSDITIEVCRSLPLNMARLTKYLPSADRSSSVRHLEQFLMNMRYNRAGTPCHPHMDYFMCALFAPDCSEDGFYRPPCKYFCEDVRRTCESTFNNGGIQWPVECDLLPFSNDTSICVVNPTESEFCGTTPAESNRIVGGSDASLGTYPWQVSLHEYGSHICGAVVINENWIATAAHCVVSSSPYDLEVRMGFISQQAGSVHEYRTGVHSVFVHPSYNNYLSSNDFALLYVDTPIIYSDYIRPACLPPSGDSTFFNDGEVCAISGWGETYSGGTPDILQEATVPLVNQQTCNSRYDGDVTESMICAGYLDVGGIDSCYGDSGGPLVCQKSNGRWYLAGLTSWGNGCADSYYPGVYARITHGRSWIDEIMSTEP</sequence>
<feature type="domain" description="FZ" evidence="9">
    <location>
        <begin position="990"/>
        <end position="1107"/>
    </location>
</feature>
<keyword evidence="6" id="KW-1133">Transmembrane helix</keyword>
<dbReference type="PANTHER" id="PTHR24252">
    <property type="entry name" value="ACROSIN-RELATED"/>
    <property type="match status" value="1"/>
</dbReference>
<gene>
    <name evidence="13" type="primary">LOC100372484</name>
</gene>
<dbReference type="InterPro" id="IPR036055">
    <property type="entry name" value="LDL_receptor-like_sf"/>
</dbReference>
<dbReference type="InterPro" id="IPR000742">
    <property type="entry name" value="EGF"/>
</dbReference>
<evidence type="ECO:0000256" key="4">
    <source>
        <dbReference type="PROSITE-ProRule" id="PRU00124"/>
    </source>
</evidence>
<dbReference type="SMART" id="SM00409">
    <property type="entry name" value="IG"/>
    <property type="match status" value="1"/>
</dbReference>
<feature type="disulfide bond" evidence="4">
    <location>
        <begin position="547"/>
        <end position="562"/>
    </location>
</feature>
<feature type="compositionally biased region" description="Polar residues" evidence="5">
    <location>
        <begin position="267"/>
        <end position="284"/>
    </location>
</feature>
<dbReference type="Proteomes" id="UP000694865">
    <property type="component" value="Unplaced"/>
</dbReference>
<dbReference type="Gene3D" id="2.60.120.290">
    <property type="entry name" value="Spermadhesin, CUB domain"/>
    <property type="match status" value="2"/>
</dbReference>
<dbReference type="PROSITE" id="PS50038">
    <property type="entry name" value="FZ"/>
    <property type="match status" value="2"/>
</dbReference>
<feature type="domain" description="CUB" evidence="7">
    <location>
        <begin position="680"/>
        <end position="795"/>
    </location>
</feature>
<dbReference type="RefSeq" id="XP_002737675.2">
    <property type="nucleotide sequence ID" value="XM_002737629.2"/>
</dbReference>
<feature type="compositionally biased region" description="Low complexity" evidence="5">
    <location>
        <begin position="255"/>
        <end position="266"/>
    </location>
</feature>
<keyword evidence="2 3" id="KW-1015">Disulfide bond</keyword>
<dbReference type="PROSITE" id="PS01186">
    <property type="entry name" value="EGF_2"/>
    <property type="match status" value="1"/>
</dbReference>
<evidence type="ECO:0000259" key="7">
    <source>
        <dbReference type="PROSITE" id="PS01180"/>
    </source>
</evidence>
<dbReference type="InterPro" id="IPR001314">
    <property type="entry name" value="Peptidase_S1A"/>
</dbReference>
<dbReference type="InterPro" id="IPR007110">
    <property type="entry name" value="Ig-like_dom"/>
</dbReference>
<feature type="compositionally biased region" description="Basic and acidic residues" evidence="5">
    <location>
        <begin position="343"/>
        <end position="355"/>
    </location>
</feature>
<dbReference type="InterPro" id="IPR036790">
    <property type="entry name" value="Frizzled_dom_sf"/>
</dbReference>
<dbReference type="InterPro" id="IPR033116">
    <property type="entry name" value="TRYPSIN_SER"/>
</dbReference>
<dbReference type="PRINTS" id="PR00722">
    <property type="entry name" value="CHYMOTRYPSIN"/>
</dbReference>
<dbReference type="CDD" id="cd07066">
    <property type="entry name" value="CRD_FZ"/>
    <property type="match status" value="2"/>
</dbReference>
<feature type="domain" description="Ig-like" evidence="11">
    <location>
        <begin position="358"/>
        <end position="465"/>
    </location>
</feature>
<organism evidence="12 13">
    <name type="scientific">Saccoglossus kowalevskii</name>
    <name type="common">Acorn worm</name>
    <dbReference type="NCBI Taxonomy" id="10224"/>
    <lineage>
        <taxon>Eukaryota</taxon>
        <taxon>Metazoa</taxon>
        <taxon>Hemichordata</taxon>
        <taxon>Enteropneusta</taxon>
        <taxon>Harrimaniidae</taxon>
        <taxon>Saccoglossus</taxon>
    </lineage>
</organism>
<evidence type="ECO:0000256" key="1">
    <source>
        <dbReference type="ARBA" id="ARBA00004162"/>
    </source>
</evidence>
<dbReference type="Pfam" id="PF00057">
    <property type="entry name" value="Ldl_recept_a"/>
    <property type="match status" value="1"/>
</dbReference>
<dbReference type="CDD" id="cd00112">
    <property type="entry name" value="LDLa"/>
    <property type="match status" value="2"/>
</dbReference>
<dbReference type="SUPFAM" id="SSF48726">
    <property type="entry name" value="Immunoglobulin"/>
    <property type="match status" value="1"/>
</dbReference>
<dbReference type="PROSITE" id="PS50026">
    <property type="entry name" value="EGF_3"/>
    <property type="match status" value="1"/>
</dbReference>
<dbReference type="Pfam" id="PF00431">
    <property type="entry name" value="CUB"/>
    <property type="match status" value="2"/>
</dbReference>
<dbReference type="InterPro" id="IPR002172">
    <property type="entry name" value="LDrepeatLR_classA_rpt"/>
</dbReference>
<dbReference type="Gene3D" id="2.10.25.10">
    <property type="entry name" value="Laminin"/>
    <property type="match status" value="1"/>
</dbReference>
<dbReference type="CDD" id="cd00041">
    <property type="entry name" value="CUB"/>
    <property type="match status" value="2"/>
</dbReference>
<dbReference type="InterPro" id="IPR035914">
    <property type="entry name" value="Sperma_CUB_dom_sf"/>
</dbReference>
<dbReference type="PROSITE" id="PS50835">
    <property type="entry name" value="IG_LIKE"/>
    <property type="match status" value="1"/>
</dbReference>
<dbReference type="Gene3D" id="4.10.400.10">
    <property type="entry name" value="Low-density Lipoprotein Receptor"/>
    <property type="match status" value="2"/>
</dbReference>
<evidence type="ECO:0000259" key="8">
    <source>
        <dbReference type="PROSITE" id="PS50026"/>
    </source>
</evidence>
<proteinExistence type="predicted"/>
<feature type="region of interest" description="Disordered" evidence="5">
    <location>
        <begin position="245"/>
        <end position="367"/>
    </location>
</feature>
<dbReference type="Pfam" id="PF01392">
    <property type="entry name" value="Fz"/>
    <property type="match status" value="2"/>
</dbReference>
<dbReference type="CDD" id="cd00054">
    <property type="entry name" value="EGF_CA"/>
    <property type="match status" value="1"/>
</dbReference>
<feature type="compositionally biased region" description="Polar residues" evidence="5">
    <location>
        <begin position="113"/>
        <end position="141"/>
    </location>
</feature>
<feature type="compositionally biased region" description="Polar residues" evidence="5">
    <location>
        <begin position="314"/>
        <end position="342"/>
    </location>
</feature>
<dbReference type="PROSITE" id="PS50068">
    <property type="entry name" value="LDLRA_2"/>
    <property type="match status" value="2"/>
</dbReference>
<dbReference type="SMART" id="SM00063">
    <property type="entry name" value="FRI"/>
    <property type="match status" value="2"/>
</dbReference>
<evidence type="ECO:0000256" key="5">
    <source>
        <dbReference type="SAM" id="MobiDB-lite"/>
    </source>
</evidence>
<evidence type="ECO:0000256" key="2">
    <source>
        <dbReference type="ARBA" id="ARBA00023157"/>
    </source>
</evidence>
<feature type="transmembrane region" description="Helical" evidence="6">
    <location>
        <begin position="182"/>
        <end position="205"/>
    </location>
</feature>
<dbReference type="Pfam" id="PF00089">
    <property type="entry name" value="Trypsin"/>
    <property type="match status" value="1"/>
</dbReference>
<dbReference type="Gene3D" id="2.60.40.10">
    <property type="entry name" value="Immunoglobulins"/>
    <property type="match status" value="1"/>
</dbReference>
<dbReference type="PROSITE" id="PS00135">
    <property type="entry name" value="TRYPSIN_SER"/>
    <property type="match status" value="1"/>
</dbReference>
<feature type="domain" description="FZ" evidence="9">
    <location>
        <begin position="793"/>
        <end position="908"/>
    </location>
</feature>
<feature type="domain" description="CUB" evidence="7">
    <location>
        <begin position="564"/>
        <end position="677"/>
    </location>
</feature>
<dbReference type="Gene3D" id="1.10.4020.10">
    <property type="entry name" value="DNA breaking-rejoining enzymes"/>
    <property type="match status" value="1"/>
</dbReference>
<evidence type="ECO:0000259" key="10">
    <source>
        <dbReference type="PROSITE" id="PS50240"/>
    </source>
</evidence>
<dbReference type="InterPro" id="IPR038269">
    <property type="entry name" value="SCAN_sf"/>
</dbReference>
<feature type="compositionally biased region" description="Low complexity" evidence="5">
    <location>
        <begin position="299"/>
        <end position="313"/>
    </location>
</feature>
<dbReference type="InterPro" id="IPR013783">
    <property type="entry name" value="Ig-like_fold"/>
</dbReference>
<dbReference type="InterPro" id="IPR009003">
    <property type="entry name" value="Peptidase_S1_PA"/>
</dbReference>
<comment type="caution">
    <text evidence="3">Lacks conserved residue(s) required for the propagation of feature annotation.</text>
</comment>
<dbReference type="InterPro" id="IPR043504">
    <property type="entry name" value="Peptidase_S1_PA_chymotrypsin"/>
</dbReference>
<dbReference type="Gene3D" id="2.40.10.10">
    <property type="entry name" value="Trypsin-like serine proteases"/>
    <property type="match status" value="1"/>
</dbReference>
<dbReference type="GeneID" id="100372484"/>
<feature type="disulfide bond" evidence="3">
    <location>
        <begin position="934"/>
        <end position="943"/>
    </location>
</feature>
<dbReference type="Pfam" id="PF00008">
    <property type="entry name" value="EGF"/>
    <property type="match status" value="1"/>
</dbReference>
<keyword evidence="6" id="KW-0812">Transmembrane</keyword>
<accession>A0ABM0GUK6</accession>
<keyword evidence="12" id="KW-1185">Reference proteome</keyword>
<evidence type="ECO:0000256" key="6">
    <source>
        <dbReference type="SAM" id="Phobius"/>
    </source>
</evidence>
<evidence type="ECO:0000256" key="3">
    <source>
        <dbReference type="PROSITE-ProRule" id="PRU00076"/>
    </source>
</evidence>
<keyword evidence="6" id="KW-0472">Membrane</keyword>
<feature type="disulfide bond" evidence="4">
    <location>
        <begin position="503"/>
        <end position="518"/>
    </location>
</feature>
<dbReference type="SMART" id="SM00042">
    <property type="entry name" value="CUB"/>
    <property type="match status" value="2"/>
</dbReference>
<dbReference type="PROSITE" id="PS01180">
    <property type="entry name" value="CUB"/>
    <property type="match status" value="2"/>
</dbReference>
<dbReference type="CDD" id="cd00190">
    <property type="entry name" value="Tryp_SPc"/>
    <property type="match status" value="1"/>
</dbReference>
<feature type="compositionally biased region" description="Polar residues" evidence="5">
    <location>
        <begin position="96"/>
        <end position="105"/>
    </location>
</feature>
<dbReference type="SUPFAM" id="SSF57196">
    <property type="entry name" value="EGF/Laminin"/>
    <property type="match status" value="1"/>
</dbReference>